<dbReference type="AlphaFoldDB" id="A0A4P7XGM8"/>
<dbReference type="PANTHER" id="PTHR41795">
    <property type="entry name" value="EXOPOLYSACCHARIDE SYNTHESIS PROTEIN"/>
    <property type="match status" value="1"/>
</dbReference>
<dbReference type="OrthoDB" id="8635607at2"/>
<reference evidence="2 3" key="1">
    <citation type="submission" date="2018-07" db="EMBL/GenBank/DDBJ databases">
        <title>Marsedoiliclastica nanhaica gen. nov. sp. nov., a novel marine hydrocarbonoclastic bacterium isolated from an in-situ enriched hydrocarbon-degrading consortium in deep-sea sediment.</title>
        <authorList>
            <person name="Dong C."/>
            <person name="Ma T."/>
            <person name="Liu R."/>
            <person name="Shao Z."/>
        </authorList>
    </citation>
    <scope>NUCLEOTIDE SEQUENCE [LARGE SCALE GENOMIC DNA]</scope>
    <source>
        <strain evidence="3">soil36-7</strain>
    </source>
</reference>
<keyword evidence="1" id="KW-1133">Transmembrane helix</keyword>
<dbReference type="KEGG" id="hmi:soil367_09445"/>
<feature type="transmembrane region" description="Helical" evidence="1">
    <location>
        <begin position="152"/>
        <end position="170"/>
    </location>
</feature>
<feature type="transmembrane region" description="Helical" evidence="1">
    <location>
        <begin position="177"/>
        <end position="196"/>
    </location>
</feature>
<keyword evidence="1" id="KW-0812">Transmembrane</keyword>
<gene>
    <name evidence="2" type="ORF">soil367_09445</name>
</gene>
<dbReference type="PANTHER" id="PTHR41795:SF1">
    <property type="entry name" value="EXOPOLYSACCHARIDE SYNTHESIS PROTEIN"/>
    <property type="match status" value="1"/>
</dbReference>
<evidence type="ECO:0000313" key="3">
    <source>
        <dbReference type="Proteomes" id="UP000298049"/>
    </source>
</evidence>
<feature type="transmembrane region" description="Helical" evidence="1">
    <location>
        <begin position="124"/>
        <end position="146"/>
    </location>
</feature>
<dbReference type="PIRSF" id="PIRSF033239">
    <property type="entry name" value="ExoD"/>
    <property type="match status" value="1"/>
</dbReference>
<dbReference type="EMBL" id="CP031093">
    <property type="protein sequence ID" value="QCF26136.1"/>
    <property type="molecule type" value="Genomic_DNA"/>
</dbReference>
<sequence>MSEPHGPRDLEQMLDRIAYAERTGGERTTLEGIVTAVGRRSFGPLLLVPGIITLMPIVGDIPGVPTLMALLVLVVAGQLLLGRDYFWLPDFLLKRSVERDKVRKSLKWTRPPARFMDRFFRPRLAIFTRGIGVYAVALVCIGIALTMPPMEFIPFSANGAGLALTLFGLALMAHDGLMALIAFATTIVTWALVLNFV</sequence>
<dbReference type="InterPro" id="IPR010331">
    <property type="entry name" value="ExoD"/>
</dbReference>
<keyword evidence="1" id="KW-0472">Membrane</keyword>
<proteinExistence type="predicted"/>
<dbReference type="RefSeq" id="WP_136548858.1">
    <property type="nucleotide sequence ID" value="NZ_CP031093.1"/>
</dbReference>
<name>A0A4P7XGM8_9ALTE</name>
<evidence type="ECO:0000313" key="2">
    <source>
        <dbReference type="EMBL" id="QCF26136.1"/>
    </source>
</evidence>
<evidence type="ECO:0000256" key="1">
    <source>
        <dbReference type="SAM" id="Phobius"/>
    </source>
</evidence>
<accession>A0A4P7XGM8</accession>
<keyword evidence="3" id="KW-1185">Reference proteome</keyword>
<dbReference type="Proteomes" id="UP000298049">
    <property type="component" value="Chromosome"/>
</dbReference>
<protein>
    <submittedName>
        <fullName evidence="2">Exopolysaccharide biosynthesis protein</fullName>
    </submittedName>
</protein>
<organism evidence="2 3">
    <name type="scientific">Hydrocarboniclastica marina</name>
    <dbReference type="NCBI Taxonomy" id="2259620"/>
    <lineage>
        <taxon>Bacteria</taxon>
        <taxon>Pseudomonadati</taxon>
        <taxon>Pseudomonadota</taxon>
        <taxon>Gammaproteobacteria</taxon>
        <taxon>Alteromonadales</taxon>
        <taxon>Alteromonadaceae</taxon>
        <taxon>Hydrocarboniclastica</taxon>
    </lineage>
</organism>
<dbReference type="Pfam" id="PF06055">
    <property type="entry name" value="ExoD"/>
    <property type="match status" value="1"/>
</dbReference>